<evidence type="ECO:0000256" key="3">
    <source>
        <dbReference type="ARBA" id="ARBA00022989"/>
    </source>
</evidence>
<dbReference type="GO" id="GO:0006754">
    <property type="term" value="P:ATP biosynthetic process"/>
    <property type="evidence" value="ECO:0007669"/>
    <property type="project" value="UniProtKB-KW"/>
</dbReference>
<evidence type="ECO:0000256" key="7">
    <source>
        <dbReference type="SAM" id="Phobius"/>
    </source>
</evidence>
<comment type="subcellular location">
    <subcellularLocation>
        <location evidence="1">Mitochondrion membrane</location>
    </subcellularLocation>
</comment>
<geneLocation type="mitochondrion" evidence="9"/>
<evidence type="ECO:0000256" key="1">
    <source>
        <dbReference type="ARBA" id="ARBA00004325"/>
    </source>
</evidence>
<dbReference type="GO" id="GO:0031966">
    <property type="term" value="C:mitochondrial membrane"/>
    <property type="evidence" value="ECO:0007669"/>
    <property type="project" value="UniProtKB-SubCell"/>
</dbReference>
<feature type="domain" description="ATP synthase YMF19-like N-terminal" evidence="8">
    <location>
        <begin position="2"/>
        <end position="63"/>
    </location>
</feature>
<evidence type="ECO:0000313" key="9">
    <source>
        <dbReference type="EMBL" id="ADR03250.1"/>
    </source>
</evidence>
<evidence type="ECO:0000256" key="4">
    <source>
        <dbReference type="ARBA" id="ARBA00023128"/>
    </source>
</evidence>
<dbReference type="GeneID" id="10020775"/>
<gene>
    <name evidence="9" type="ORF">PPUL_31</name>
</gene>
<feature type="transmembrane region" description="Helical" evidence="7">
    <location>
        <begin position="12"/>
        <end position="36"/>
    </location>
</feature>
<keyword evidence="4 9" id="KW-0496">Mitochondrion</keyword>
<proteinExistence type="predicted"/>
<name>E5Q3G7_9FLOR</name>
<dbReference type="EMBL" id="HQ586061">
    <property type="protein sequence ID" value="ADR03250.1"/>
    <property type="molecule type" value="Genomic_DNA"/>
</dbReference>
<keyword evidence="6" id="KW-0066">ATP synthesis</keyword>
<sequence length="134" mass="16069">MPQLDYTIIFSQIFWLFFIFLFLYTIILHFFLPVFLKSIKIRKELINSLNLEVSKLEEISFKKRTLLYSNVNQQLLIIKKLLKKENFIFLLKKENSIIIDKKLSIFISNTTKFYNLQIINSIPFSSKILNLLNK</sequence>
<evidence type="ECO:0000256" key="2">
    <source>
        <dbReference type="ARBA" id="ARBA00022692"/>
    </source>
</evidence>
<keyword evidence="3 7" id="KW-1133">Transmembrane helix</keyword>
<keyword evidence="2 7" id="KW-0812">Transmembrane</keyword>
<evidence type="ECO:0000256" key="6">
    <source>
        <dbReference type="ARBA" id="ARBA00023310"/>
    </source>
</evidence>
<dbReference type="InterPro" id="IPR003319">
    <property type="entry name" value="YMF19-like_N"/>
</dbReference>
<evidence type="ECO:0000259" key="8">
    <source>
        <dbReference type="Pfam" id="PF02326"/>
    </source>
</evidence>
<protein>
    <recommendedName>
        <fullName evidence="8">ATP synthase YMF19-like N-terminal domain-containing protein</fullName>
    </recommendedName>
</protein>
<dbReference type="AlphaFoldDB" id="E5Q3G7"/>
<keyword evidence="5 7" id="KW-0472">Membrane</keyword>
<accession>E5Q3G7</accession>
<dbReference type="RefSeq" id="YP_004062234.1">
    <property type="nucleotide sequence ID" value="NC_014773.1"/>
</dbReference>
<evidence type="ECO:0000256" key="5">
    <source>
        <dbReference type="ARBA" id="ARBA00023136"/>
    </source>
</evidence>
<reference evidence="9" key="1">
    <citation type="journal article" date="2010" name="Genome Biol. Evol.">
        <title>Red algae lose key mitochondrial genes in response to becoming parasitic.</title>
        <authorList>
            <person name="Hancock L."/>
            <person name="Goff L."/>
            <person name="Lane C."/>
        </authorList>
    </citation>
    <scope>NUCLEOTIDE SEQUENCE</scope>
</reference>
<dbReference type="Pfam" id="PF02326">
    <property type="entry name" value="YMF19"/>
    <property type="match status" value="1"/>
</dbReference>
<organism evidence="9">
    <name type="scientific">Plocamiocolax pulvinatus</name>
    <dbReference type="NCBI Taxonomy" id="35206"/>
    <lineage>
        <taxon>Eukaryota</taxon>
        <taxon>Rhodophyta</taxon>
        <taxon>Florideophyceae</taxon>
        <taxon>Rhodymeniophycidae</taxon>
        <taxon>Plocamiales</taxon>
        <taxon>Plocamiaceae</taxon>
        <taxon>Plocamiocolax</taxon>
    </lineage>
</organism>